<dbReference type="EMBL" id="FONR01000010">
    <property type="protein sequence ID" value="SFF64425.1"/>
    <property type="molecule type" value="Genomic_DNA"/>
</dbReference>
<dbReference type="AlphaFoldDB" id="A0A1I2KBL9"/>
<dbReference type="InterPro" id="IPR003776">
    <property type="entry name" value="YcaO-like_dom"/>
</dbReference>
<dbReference type="Gene3D" id="3.30.160.660">
    <property type="match status" value="1"/>
</dbReference>
<accession>A0A1I2KBL9</accession>
<proteinExistence type="predicted"/>
<dbReference type="Gene3D" id="3.30.40.250">
    <property type="match status" value="1"/>
</dbReference>
<dbReference type="NCBIfam" id="TIGR00702">
    <property type="entry name" value="YcaO-type kinase domain"/>
    <property type="match status" value="1"/>
</dbReference>
<dbReference type="Proteomes" id="UP000181942">
    <property type="component" value="Unassembled WGS sequence"/>
</dbReference>
<dbReference type="GO" id="GO:0016740">
    <property type="term" value="F:transferase activity"/>
    <property type="evidence" value="ECO:0007669"/>
    <property type="project" value="UniProtKB-KW"/>
</dbReference>
<dbReference type="PROSITE" id="PS51664">
    <property type="entry name" value="YCAO"/>
    <property type="match status" value="1"/>
</dbReference>
<dbReference type="Gene3D" id="3.30.1330.230">
    <property type="match status" value="1"/>
</dbReference>
<dbReference type="PANTHER" id="PTHR37809">
    <property type="entry name" value="RIBOSOMAL PROTEIN S12 METHYLTHIOTRANSFERASE ACCESSORY FACTOR YCAO"/>
    <property type="match status" value="1"/>
</dbReference>
<keyword evidence="3" id="KW-0687">Ribonucleoprotein</keyword>
<evidence type="ECO:0000313" key="4">
    <source>
        <dbReference type="Proteomes" id="UP000181942"/>
    </source>
</evidence>
<dbReference type="GO" id="GO:0005840">
    <property type="term" value="C:ribosome"/>
    <property type="evidence" value="ECO:0007669"/>
    <property type="project" value="UniProtKB-KW"/>
</dbReference>
<keyword evidence="3" id="KW-0689">Ribosomal protein</keyword>
<sequence length="416" mass="45063">MMVEPNSLTALRPDSFQPDAESSEAGHARSFEETWDFLKPLLPRVPVTRVYDTTPLDYISSPVWSAVTPLAKDLMVSAGKGATPIAAKLSAVMEAIERVSAEEIPARRIVRGSYEELAPAAAVDPEDFSLPQDTTYRPDAVFSWTGAYDLAQGGHHLVPTDLVLNPSTEGMTARIETNGLASGNTYSEAVLHAVGELVERDAVSEEAFYSAHHDPVFSPRRPLRVISPESVPAGTAKELIDALTGQGLVVRIQDLTNVIDIPVIRVVLFDDGYFGQEGKVTYFPGYGADLQPERALLRALTEACQGHAGFATGAREVFETGRARRRPAELKRLDSLYRNPGSLAFPQAKDGSGSILQNIHTVVGRLRDAGHEKCLVTELSREDLGVPVVRVLVPGLASPYGESSRTPTLRLLESVI</sequence>
<dbReference type="Pfam" id="PF02624">
    <property type="entry name" value="YcaO"/>
    <property type="match status" value="1"/>
</dbReference>
<dbReference type="RefSeq" id="WP_075029617.1">
    <property type="nucleotide sequence ID" value="NZ_FONR01000010.1"/>
</dbReference>
<feature type="region of interest" description="Disordered" evidence="1">
    <location>
        <begin position="1"/>
        <end position="27"/>
    </location>
</feature>
<dbReference type="OrthoDB" id="109999at2"/>
<keyword evidence="3" id="KW-0808">Transferase</keyword>
<dbReference type="PANTHER" id="PTHR37809:SF1">
    <property type="entry name" value="RIBOSOMAL PROTEIN S12 METHYLTHIOTRANSFERASE ACCESSORY FACTOR YCAO"/>
    <property type="match status" value="1"/>
</dbReference>
<name>A0A1I2KBL9_9ACTN</name>
<gene>
    <name evidence="3" type="ORF">SAMN02787118_1105</name>
</gene>
<evidence type="ECO:0000313" key="3">
    <source>
        <dbReference type="EMBL" id="SFF64425.1"/>
    </source>
</evidence>
<feature type="domain" description="YcaO" evidence="2">
    <location>
        <begin position="79"/>
        <end position="416"/>
    </location>
</feature>
<evidence type="ECO:0000259" key="2">
    <source>
        <dbReference type="PROSITE" id="PS51664"/>
    </source>
</evidence>
<protein>
    <submittedName>
        <fullName evidence="3">Ribosomal protein S12 methylthiotransferase accessory factor</fullName>
    </submittedName>
</protein>
<organism evidence="3 4">
    <name type="scientific">Streptomyces mirabilis</name>
    <dbReference type="NCBI Taxonomy" id="68239"/>
    <lineage>
        <taxon>Bacteria</taxon>
        <taxon>Bacillati</taxon>
        <taxon>Actinomycetota</taxon>
        <taxon>Actinomycetes</taxon>
        <taxon>Kitasatosporales</taxon>
        <taxon>Streptomycetaceae</taxon>
        <taxon>Streptomyces</taxon>
    </lineage>
</organism>
<evidence type="ECO:0000256" key="1">
    <source>
        <dbReference type="SAM" id="MobiDB-lite"/>
    </source>
</evidence>
<reference evidence="3 4" key="1">
    <citation type="submission" date="2016-10" db="EMBL/GenBank/DDBJ databases">
        <authorList>
            <person name="de Groot N.N."/>
        </authorList>
    </citation>
    <scope>NUCLEOTIDE SEQUENCE [LARGE SCALE GENOMIC DNA]</scope>
    <source>
        <strain evidence="3 4">OK461</strain>
    </source>
</reference>